<name>A0A5J6L4X9_9MICO</name>
<dbReference type="PRINTS" id="PR00598">
    <property type="entry name" value="HTHMARR"/>
</dbReference>
<dbReference type="Gene3D" id="1.10.10.10">
    <property type="entry name" value="Winged helix-like DNA-binding domain superfamily/Winged helix DNA-binding domain"/>
    <property type="match status" value="1"/>
</dbReference>
<dbReference type="PROSITE" id="PS50995">
    <property type="entry name" value="HTH_MARR_2"/>
    <property type="match status" value="1"/>
</dbReference>
<dbReference type="RefSeq" id="WP_150925042.1">
    <property type="nucleotide sequence ID" value="NZ_CP044232.1"/>
</dbReference>
<evidence type="ECO:0000259" key="1">
    <source>
        <dbReference type="PROSITE" id="PS50995"/>
    </source>
</evidence>
<gene>
    <name evidence="2" type="ORF">F6J85_11190</name>
</gene>
<dbReference type="Proteomes" id="UP000325516">
    <property type="component" value="Chromosome"/>
</dbReference>
<evidence type="ECO:0000313" key="2">
    <source>
        <dbReference type="EMBL" id="QEW03604.1"/>
    </source>
</evidence>
<dbReference type="InterPro" id="IPR000835">
    <property type="entry name" value="HTH_MarR-typ"/>
</dbReference>
<proteinExistence type="predicted"/>
<dbReference type="SUPFAM" id="SSF46785">
    <property type="entry name" value="Winged helix' DNA-binding domain"/>
    <property type="match status" value="1"/>
</dbReference>
<sequence length="155" mass="17508">MGTATGQHLPTSEELAIWRAHIETFEIVRARIESRLQHDSQLSSGDYRVLLALSEAESKALRSSELARQIDWERSRLSGQLGRMEKRGLVRREPCEEDARGSRVFLTDEGARAFRASTLPHLRAIKEVFVDAFTPQQLTRLGEAAAAMRRHLDLG</sequence>
<dbReference type="InterPro" id="IPR036388">
    <property type="entry name" value="WH-like_DNA-bd_sf"/>
</dbReference>
<accession>A0A5J6L4X9</accession>
<feature type="domain" description="HTH marR-type" evidence="1">
    <location>
        <begin position="14"/>
        <end position="150"/>
    </location>
</feature>
<dbReference type="GO" id="GO:0003700">
    <property type="term" value="F:DNA-binding transcription factor activity"/>
    <property type="evidence" value="ECO:0007669"/>
    <property type="project" value="InterPro"/>
</dbReference>
<dbReference type="SMART" id="SM00347">
    <property type="entry name" value="HTH_MARR"/>
    <property type="match status" value="1"/>
</dbReference>
<dbReference type="PANTHER" id="PTHR33164">
    <property type="entry name" value="TRANSCRIPTIONAL REGULATOR, MARR FAMILY"/>
    <property type="match status" value="1"/>
</dbReference>
<dbReference type="PANTHER" id="PTHR33164:SF99">
    <property type="entry name" value="MARR FAMILY REGULATORY PROTEIN"/>
    <property type="match status" value="1"/>
</dbReference>
<dbReference type="KEGG" id="mlz:F6J85_11190"/>
<dbReference type="InterPro" id="IPR039422">
    <property type="entry name" value="MarR/SlyA-like"/>
</dbReference>
<keyword evidence="3" id="KW-1185">Reference proteome</keyword>
<dbReference type="AlphaFoldDB" id="A0A5J6L4X9"/>
<protein>
    <submittedName>
        <fullName evidence="2">MarR family transcriptional regulator</fullName>
    </submittedName>
</protein>
<organism evidence="2 3">
    <name type="scientific">Microbacterium lushaniae</name>
    <dbReference type="NCBI Taxonomy" id="2614639"/>
    <lineage>
        <taxon>Bacteria</taxon>
        <taxon>Bacillati</taxon>
        <taxon>Actinomycetota</taxon>
        <taxon>Actinomycetes</taxon>
        <taxon>Micrococcales</taxon>
        <taxon>Microbacteriaceae</taxon>
        <taxon>Microbacterium</taxon>
    </lineage>
</organism>
<dbReference type="Pfam" id="PF12802">
    <property type="entry name" value="MarR_2"/>
    <property type="match status" value="1"/>
</dbReference>
<dbReference type="EMBL" id="CP044232">
    <property type="protein sequence ID" value="QEW03604.1"/>
    <property type="molecule type" value="Genomic_DNA"/>
</dbReference>
<dbReference type="GO" id="GO:0006950">
    <property type="term" value="P:response to stress"/>
    <property type="evidence" value="ECO:0007669"/>
    <property type="project" value="TreeGrafter"/>
</dbReference>
<evidence type="ECO:0000313" key="3">
    <source>
        <dbReference type="Proteomes" id="UP000325516"/>
    </source>
</evidence>
<dbReference type="InterPro" id="IPR036390">
    <property type="entry name" value="WH_DNA-bd_sf"/>
</dbReference>
<reference evidence="3" key="1">
    <citation type="submission" date="2019-09" db="EMBL/GenBank/DDBJ databases">
        <title>Mumia zhuanghuii sp. nov. isolated from the intestinal contents of plateau pika (Ochotona curzoniae) in the Qinghai-Tibet plateau of China.</title>
        <authorList>
            <person name="Tian Z."/>
        </authorList>
    </citation>
    <scope>NUCLEOTIDE SEQUENCE [LARGE SCALE GENOMIC DNA]</scope>
    <source>
        <strain evidence="3">L-031</strain>
    </source>
</reference>